<dbReference type="AlphaFoldDB" id="A0A9X0CGI4"/>
<protein>
    <recommendedName>
        <fullName evidence="2">TRADD-like N-terminal domain-containing protein</fullName>
    </recommendedName>
</protein>
<evidence type="ECO:0000313" key="3">
    <source>
        <dbReference type="EMBL" id="KAJ7339381.1"/>
    </source>
</evidence>
<evidence type="ECO:0000313" key="4">
    <source>
        <dbReference type="Proteomes" id="UP001163046"/>
    </source>
</evidence>
<evidence type="ECO:0000259" key="2">
    <source>
        <dbReference type="Pfam" id="PF20694"/>
    </source>
</evidence>
<feature type="region of interest" description="Disordered" evidence="1">
    <location>
        <begin position="424"/>
        <end position="444"/>
    </location>
</feature>
<keyword evidence="4" id="KW-1185">Reference proteome</keyword>
<dbReference type="Proteomes" id="UP001163046">
    <property type="component" value="Unassembled WGS sequence"/>
</dbReference>
<dbReference type="InterPro" id="IPR049341">
    <property type="entry name" value="TRADD-like_N"/>
</dbReference>
<proteinExistence type="predicted"/>
<dbReference type="Pfam" id="PF20694">
    <property type="entry name" value="TRADD-like_N"/>
    <property type="match status" value="1"/>
</dbReference>
<dbReference type="OrthoDB" id="6162777at2759"/>
<evidence type="ECO:0000256" key="1">
    <source>
        <dbReference type="SAM" id="MobiDB-lite"/>
    </source>
</evidence>
<feature type="domain" description="TRADD-like N-terminal" evidence="2">
    <location>
        <begin position="98"/>
        <end position="135"/>
    </location>
</feature>
<reference evidence="3" key="1">
    <citation type="submission" date="2023-01" db="EMBL/GenBank/DDBJ databases">
        <title>Genome assembly of the deep-sea coral Lophelia pertusa.</title>
        <authorList>
            <person name="Herrera S."/>
            <person name="Cordes E."/>
        </authorList>
    </citation>
    <scope>NUCLEOTIDE SEQUENCE</scope>
    <source>
        <strain evidence="3">USNM1676648</strain>
        <tissue evidence="3">Polyp</tissue>
    </source>
</reference>
<feature type="compositionally biased region" description="Basic and acidic residues" evidence="1">
    <location>
        <begin position="244"/>
        <end position="256"/>
    </location>
</feature>
<name>A0A9X0CGI4_9CNID</name>
<dbReference type="EMBL" id="MU827779">
    <property type="protein sequence ID" value="KAJ7339381.1"/>
    <property type="molecule type" value="Genomic_DNA"/>
</dbReference>
<feature type="region of interest" description="Disordered" evidence="1">
    <location>
        <begin position="235"/>
        <end position="256"/>
    </location>
</feature>
<accession>A0A9X0CGI4</accession>
<organism evidence="3 4">
    <name type="scientific">Desmophyllum pertusum</name>
    <dbReference type="NCBI Taxonomy" id="174260"/>
    <lineage>
        <taxon>Eukaryota</taxon>
        <taxon>Metazoa</taxon>
        <taxon>Cnidaria</taxon>
        <taxon>Anthozoa</taxon>
        <taxon>Hexacorallia</taxon>
        <taxon>Scleractinia</taxon>
        <taxon>Caryophylliina</taxon>
        <taxon>Caryophylliidae</taxon>
        <taxon>Desmophyllum</taxon>
    </lineage>
</organism>
<gene>
    <name evidence="3" type="ORF">OS493_005776</name>
</gene>
<comment type="caution">
    <text evidence="3">The sequence shown here is derived from an EMBL/GenBank/DDBJ whole genome shotgun (WGS) entry which is preliminary data.</text>
</comment>
<sequence length="653" mass="74352">MKEDKLWFQDQAQAAGETQIHATEEPELLNTLQLIAVNYRGNLTNVQRENRAQQEEERQPLVSEEFLETETANIPVDELPQYFQHVKVIHNPTPRNASDNSLRMAVECNNLESLERLWSDYRSGHLNAVAEKCLVADDDIKRRFHVQSVNLNTNYSRRRLLGVQRVSLEEARFIQCKNNIINQSYFCTNSIENYERSPVAFGETETLATEETRIQSAEETRTLTVEDMGAQATEETQIQSAGEIETRAADESEATEETRTHIAEEMETRAMAESQVQCAEKTQTKAADKMETMATGKTKIPSPHEFRAKASETLVTEATQIQSRILQAFKETETQGVEEIRPQDTEETESLILDENYERSPVTTLATKGTLIQSSEETRTLTVGHLETQATAKVTQIQSAGEIQTQAVDESETTEETRTQTAEEMETRAMEKSQIQFSGETKTKAADERETLATKETQIPSQHEVQTQASETLVTEATQIQSRILQASEETETQAVEEIRPHDTEETESLILDDKVNITSIQALQDVSFLQIRDLSERKGDNQIEVKFIEQPSVVKDLFSPLHKVQESLTFHDLWTQCEKKAQTVRKNDEAKKRHISITDVVENVWKPALKDWNQHVASVMDGTITLEDVDKIFDRYKNRKKNLSKSYCACFH</sequence>